<accession>A0ABP0Q3D1</accession>
<organism evidence="3 4">
    <name type="scientific">Durusdinium trenchii</name>
    <dbReference type="NCBI Taxonomy" id="1381693"/>
    <lineage>
        <taxon>Eukaryota</taxon>
        <taxon>Sar</taxon>
        <taxon>Alveolata</taxon>
        <taxon>Dinophyceae</taxon>
        <taxon>Suessiales</taxon>
        <taxon>Symbiodiniaceae</taxon>
        <taxon>Durusdinium</taxon>
    </lineage>
</organism>
<evidence type="ECO:0000313" key="2">
    <source>
        <dbReference type="EMBL" id="CAK9082369.1"/>
    </source>
</evidence>
<feature type="region of interest" description="Disordered" evidence="1">
    <location>
        <begin position="273"/>
        <end position="294"/>
    </location>
</feature>
<dbReference type="Proteomes" id="UP001642464">
    <property type="component" value="Unassembled WGS sequence"/>
</dbReference>
<gene>
    <name evidence="2" type="ORF">SCF082_LOCUS39152</name>
    <name evidence="3" type="ORF">SCF082_LOCUS39186</name>
</gene>
<dbReference type="EMBL" id="CAXAMM010038951">
    <property type="protein sequence ID" value="CAK9082369.1"/>
    <property type="molecule type" value="Genomic_DNA"/>
</dbReference>
<evidence type="ECO:0000256" key="1">
    <source>
        <dbReference type="SAM" id="MobiDB-lite"/>
    </source>
</evidence>
<evidence type="ECO:0000313" key="3">
    <source>
        <dbReference type="EMBL" id="CAK9082462.1"/>
    </source>
</evidence>
<sequence>MHTESTVIMFHHLLKDCFDLRREKYQLHGRMGMLVADAFTGNFSAKEGIEDCIANWERIPPALFGRAWIITGHISEADLLSCSSITKEDLEHAKLLKDPLQLSDILGRGNEDEPSLQDLIEGGAKKRRRIQWLLDGKHGSDVQALLPGMLVFPVEKRLCTFLYNLTQHPDSPPRDMSTLVMNRRTGKEAGFDSLRKNTQLGPDNLRYLKKDASKRASKDLCLIHFNQRLLTLHFPCEEHPRQLACQLLEPGETGSQATLTTEQVRDLFSDGQAEDQAGHVESDEEENHLEDPENPANMEAENLLQPQAQEMDMGLMGDAADDATLMQGLEEEIGPDPGNLDIPYGYHEQVADEMADLEVVEELFYTPPSKNPSPPEDAFPKSASSGSSKDSKGCSVGLNTTPLEVQTSLPPRPGLKLQRRVNKKSVDCGGWQAWIDLSLPSRWFSWGGVAALYADQDQALQAAINWLWEQDALLKG</sequence>
<reference evidence="3 4" key="1">
    <citation type="submission" date="2024-02" db="EMBL/GenBank/DDBJ databases">
        <authorList>
            <person name="Chen Y."/>
            <person name="Shah S."/>
            <person name="Dougan E. K."/>
            <person name="Thang M."/>
            <person name="Chan C."/>
        </authorList>
    </citation>
    <scope>NUCLEOTIDE SEQUENCE [LARGE SCALE GENOMIC DNA]</scope>
</reference>
<protein>
    <submittedName>
        <fullName evidence="3">Uncharacterized protein</fullName>
    </submittedName>
</protein>
<feature type="region of interest" description="Disordered" evidence="1">
    <location>
        <begin position="365"/>
        <end position="415"/>
    </location>
</feature>
<evidence type="ECO:0000313" key="4">
    <source>
        <dbReference type="Proteomes" id="UP001642464"/>
    </source>
</evidence>
<feature type="compositionally biased region" description="Polar residues" evidence="1">
    <location>
        <begin position="398"/>
        <end position="409"/>
    </location>
</feature>
<feature type="compositionally biased region" description="Low complexity" evidence="1">
    <location>
        <begin position="381"/>
        <end position="397"/>
    </location>
</feature>
<proteinExistence type="predicted"/>
<comment type="caution">
    <text evidence="3">The sequence shown here is derived from an EMBL/GenBank/DDBJ whole genome shotgun (WGS) entry which is preliminary data.</text>
</comment>
<keyword evidence="4" id="KW-1185">Reference proteome</keyword>
<dbReference type="EMBL" id="CAXAMM010038962">
    <property type="protein sequence ID" value="CAK9082462.1"/>
    <property type="molecule type" value="Genomic_DNA"/>
</dbReference>
<name>A0ABP0Q3D1_9DINO</name>